<reference evidence="1 2" key="1">
    <citation type="journal article" date="2011" name="J. Bacteriol.">
        <title>Complete genome sequence of the polycyclic aromatic hydrocarbon-degrading bacterium Alteromonas sp. strain SN2.</title>
        <authorList>
            <person name="Jin H.M."/>
            <person name="Jeong H."/>
            <person name="Moon E.J."/>
            <person name="Math R.K."/>
            <person name="Lee K."/>
            <person name="Kim H.J."/>
            <person name="Jeon C.O."/>
            <person name="Oh T.K."/>
            <person name="Kim J.F."/>
        </authorList>
    </citation>
    <scope>NUCLEOTIDE SEQUENCE [LARGE SCALE GENOMIC DNA]</scope>
    <source>
        <strain evidence="2">JCM 17741 / KACC 18427 / KCTC 11700BP / SN2</strain>
    </source>
</reference>
<proteinExistence type="predicted"/>
<dbReference type="Proteomes" id="UP000000683">
    <property type="component" value="Chromosome"/>
</dbReference>
<dbReference type="HOGENOM" id="CLU_2802933_0_0_6"/>
<dbReference type="AlphaFoldDB" id="F5Z9P6"/>
<name>F5Z9P6_ALTNA</name>
<gene>
    <name evidence="1" type="ordered locus">ambt_02485</name>
</gene>
<accession>F5Z9P6</accession>
<evidence type="ECO:0000313" key="2">
    <source>
        <dbReference type="Proteomes" id="UP000000683"/>
    </source>
</evidence>
<sequence length="67" mass="7524">MLGLIYDIVGYNDAGQKCHPFKGKQGTKKGFYSYTLLNDNKTFKPITETELRKKLKTVTLPELAVSA</sequence>
<evidence type="ECO:0000313" key="1">
    <source>
        <dbReference type="EMBL" id="AEF02051.1"/>
    </source>
</evidence>
<protein>
    <submittedName>
        <fullName evidence="1">Uncharacterized protein</fullName>
    </submittedName>
</protein>
<dbReference type="RefSeq" id="WP_013782993.1">
    <property type="nucleotide sequence ID" value="NC_015554.1"/>
</dbReference>
<dbReference type="EMBL" id="CP002339">
    <property type="protein sequence ID" value="AEF02051.1"/>
    <property type="molecule type" value="Genomic_DNA"/>
</dbReference>
<dbReference type="KEGG" id="alt:ambt_02485"/>
<organism evidence="1 2">
    <name type="scientific">Alteromonas naphthalenivorans</name>
    <dbReference type="NCBI Taxonomy" id="715451"/>
    <lineage>
        <taxon>Bacteria</taxon>
        <taxon>Pseudomonadati</taxon>
        <taxon>Pseudomonadota</taxon>
        <taxon>Gammaproteobacteria</taxon>
        <taxon>Alteromonadales</taxon>
        <taxon>Alteromonadaceae</taxon>
        <taxon>Alteromonas/Salinimonas group</taxon>
        <taxon>Alteromonas</taxon>
    </lineage>
</organism>
<dbReference type="OrthoDB" id="9969541at2"/>
<keyword evidence="2" id="KW-1185">Reference proteome</keyword>